<reference evidence="2" key="1">
    <citation type="journal article" date="2019" name="Int. J. Syst. Evol. Microbiol.">
        <title>The Global Catalogue of Microorganisms (GCM) 10K type strain sequencing project: providing services to taxonomists for standard genome sequencing and annotation.</title>
        <authorList>
            <consortium name="The Broad Institute Genomics Platform"/>
            <consortium name="The Broad Institute Genome Sequencing Center for Infectious Disease"/>
            <person name="Wu L."/>
            <person name="Ma J."/>
        </authorList>
    </citation>
    <scope>NUCLEOTIDE SEQUENCE [LARGE SCALE GENOMIC DNA]</scope>
    <source>
        <strain evidence="2">DT43</strain>
    </source>
</reference>
<dbReference type="Proteomes" id="UP001596012">
    <property type="component" value="Unassembled WGS sequence"/>
</dbReference>
<evidence type="ECO:0000313" key="2">
    <source>
        <dbReference type="Proteomes" id="UP001596012"/>
    </source>
</evidence>
<gene>
    <name evidence="1" type="ORF">ACFPH6_05705</name>
</gene>
<organism evidence="1 2">
    <name type="scientific">Streptomyces xiangluensis</name>
    <dbReference type="NCBI Taxonomy" id="2665720"/>
    <lineage>
        <taxon>Bacteria</taxon>
        <taxon>Bacillati</taxon>
        <taxon>Actinomycetota</taxon>
        <taxon>Actinomycetes</taxon>
        <taxon>Kitasatosporales</taxon>
        <taxon>Streptomycetaceae</taxon>
        <taxon>Streptomyces</taxon>
    </lineage>
</organism>
<name>A0ABV8YFK5_9ACTN</name>
<evidence type="ECO:0000313" key="1">
    <source>
        <dbReference type="EMBL" id="MFC4464062.1"/>
    </source>
</evidence>
<dbReference type="RefSeq" id="WP_386338121.1">
    <property type="nucleotide sequence ID" value="NZ_JBHSFG010000011.1"/>
</dbReference>
<sequence>MHYGVPLWVPEVGGTIDPDNEANDWIVSVFGGMSSTWLGPESPGRARLSVRLHRSPGLVVEGDRGARVGLDVAAVAAGPRPYAHWRSIR</sequence>
<keyword evidence="2" id="KW-1185">Reference proteome</keyword>
<proteinExistence type="predicted"/>
<protein>
    <submittedName>
        <fullName evidence="1">Uncharacterized protein</fullName>
    </submittedName>
</protein>
<accession>A0ABV8YFK5</accession>
<comment type="caution">
    <text evidence="1">The sequence shown here is derived from an EMBL/GenBank/DDBJ whole genome shotgun (WGS) entry which is preliminary data.</text>
</comment>
<dbReference type="EMBL" id="JBHSFG010000011">
    <property type="protein sequence ID" value="MFC4464062.1"/>
    <property type="molecule type" value="Genomic_DNA"/>
</dbReference>